<dbReference type="AlphaFoldDB" id="K1Y048"/>
<sequence length="143" mass="16045">MASSSEVKSTALTLRFKYGRQTVFLFTEPLTPFPDILKELLSTLRERYPKGMPTGDPEEFTPIPDSGIDVVLGVPKDLYDLSKGWDGLKILGPGLEETPKSLGLKESTPIAFAFTESEAWQKNKTFHVEFSNVEELYPDEEQT</sequence>
<organism evidence="1 2">
    <name type="scientific">Marssonina brunnea f. sp. multigermtubi (strain MB_m1)</name>
    <name type="common">Marssonina leaf spot fungus</name>
    <dbReference type="NCBI Taxonomy" id="1072389"/>
    <lineage>
        <taxon>Eukaryota</taxon>
        <taxon>Fungi</taxon>
        <taxon>Dikarya</taxon>
        <taxon>Ascomycota</taxon>
        <taxon>Pezizomycotina</taxon>
        <taxon>Leotiomycetes</taxon>
        <taxon>Helotiales</taxon>
        <taxon>Drepanopezizaceae</taxon>
        <taxon>Drepanopeziza</taxon>
    </lineage>
</organism>
<dbReference type="OrthoDB" id="5376498at2759"/>
<accession>K1Y048</accession>
<reference evidence="1 2" key="1">
    <citation type="journal article" date="2012" name="BMC Genomics">
        <title>Sequencing the genome of Marssonina brunnea reveals fungus-poplar co-evolution.</title>
        <authorList>
            <person name="Zhu S."/>
            <person name="Cao Y.-Z."/>
            <person name="Jiang C."/>
            <person name="Tan B.-Y."/>
            <person name="Wang Z."/>
            <person name="Feng S."/>
            <person name="Zhang L."/>
            <person name="Su X.-H."/>
            <person name="Brejova B."/>
            <person name="Vinar T."/>
            <person name="Xu M."/>
            <person name="Wang M.-X."/>
            <person name="Zhang S.-G."/>
            <person name="Huang M.-R."/>
            <person name="Wu R."/>
            <person name="Zhou Y."/>
        </authorList>
    </citation>
    <scope>NUCLEOTIDE SEQUENCE [LARGE SCALE GENOMIC DNA]</scope>
    <source>
        <strain evidence="1 2">MB_m1</strain>
    </source>
</reference>
<evidence type="ECO:0000313" key="1">
    <source>
        <dbReference type="EMBL" id="EKD18489.1"/>
    </source>
</evidence>
<dbReference type="OMA" id="FEVEWPQ"/>
<keyword evidence="2" id="KW-1185">Reference proteome</keyword>
<dbReference type="Proteomes" id="UP000006753">
    <property type="component" value="Unassembled WGS sequence"/>
</dbReference>
<evidence type="ECO:0000313" key="2">
    <source>
        <dbReference type="Proteomes" id="UP000006753"/>
    </source>
</evidence>
<dbReference type="EMBL" id="JH921433">
    <property type="protein sequence ID" value="EKD18489.1"/>
    <property type="molecule type" value="Genomic_DNA"/>
</dbReference>
<name>K1Y048_MARBU</name>
<dbReference type="RefSeq" id="XP_007291371.1">
    <property type="nucleotide sequence ID" value="XM_007291309.1"/>
</dbReference>
<gene>
    <name evidence="1" type="ORF">MBM_03482</name>
</gene>
<dbReference type="HOGENOM" id="CLU_096182_1_0_1"/>
<dbReference type="InParanoid" id="K1Y048"/>
<proteinExistence type="predicted"/>
<dbReference type="eggNOG" id="ENOG502T0DY">
    <property type="taxonomic scope" value="Eukaryota"/>
</dbReference>
<protein>
    <submittedName>
        <fullName evidence="1">Uncharacterized protein</fullName>
    </submittedName>
</protein>
<dbReference type="KEGG" id="mbe:MBM_03482"/>
<dbReference type="GeneID" id="18759417"/>